<evidence type="ECO:0000313" key="1">
    <source>
        <dbReference type="EMBL" id="KAL0942493.1"/>
    </source>
</evidence>
<dbReference type="EMBL" id="VUJX02000001">
    <property type="protein sequence ID" value="KAL0942493.1"/>
    <property type="molecule type" value="Genomic_DNA"/>
</dbReference>
<organism evidence="1 2">
    <name type="scientific">Colletotrichum truncatum</name>
    <name type="common">Anthracnose fungus</name>
    <name type="synonym">Colletotrichum capsici</name>
    <dbReference type="NCBI Taxonomy" id="5467"/>
    <lineage>
        <taxon>Eukaryota</taxon>
        <taxon>Fungi</taxon>
        <taxon>Dikarya</taxon>
        <taxon>Ascomycota</taxon>
        <taxon>Pezizomycotina</taxon>
        <taxon>Sordariomycetes</taxon>
        <taxon>Hypocreomycetidae</taxon>
        <taxon>Glomerellales</taxon>
        <taxon>Glomerellaceae</taxon>
        <taxon>Colletotrichum</taxon>
        <taxon>Colletotrichum truncatum species complex</taxon>
    </lineage>
</organism>
<sequence length="51" mass="5941">MCILFARLPLLEDGDNHTGTEKTACIMYAAMVLYRLQMFKTPPEDSRKTYR</sequence>
<dbReference type="Proteomes" id="UP000805649">
    <property type="component" value="Unassembled WGS sequence"/>
</dbReference>
<evidence type="ECO:0000313" key="2">
    <source>
        <dbReference type="Proteomes" id="UP000805649"/>
    </source>
</evidence>
<keyword evidence="2" id="KW-1185">Reference proteome</keyword>
<accession>A0ACC3ZEC0</accession>
<comment type="caution">
    <text evidence="1">The sequence shown here is derived from an EMBL/GenBank/DDBJ whole genome shotgun (WGS) entry which is preliminary data.</text>
</comment>
<reference evidence="1 2" key="1">
    <citation type="journal article" date="2020" name="Phytopathology">
        <title>Genome Sequence Resources of Colletotrichum truncatum, C. plurivorum, C. musicola, and C. sojae: Four Species Pathogenic to Soybean (Glycine max).</title>
        <authorList>
            <person name="Rogerio F."/>
            <person name="Boufleur T.R."/>
            <person name="Ciampi-Guillardi M."/>
            <person name="Sukno S.A."/>
            <person name="Thon M.R."/>
            <person name="Massola Junior N.S."/>
            <person name="Baroncelli R."/>
        </authorList>
    </citation>
    <scope>NUCLEOTIDE SEQUENCE [LARGE SCALE GENOMIC DNA]</scope>
    <source>
        <strain evidence="1 2">CMES1059</strain>
    </source>
</reference>
<protein>
    <submittedName>
        <fullName evidence="1">Uncharacterized protein</fullName>
    </submittedName>
</protein>
<gene>
    <name evidence="1" type="ORF">CTRU02_200379</name>
</gene>
<name>A0ACC3ZEC0_COLTU</name>
<proteinExistence type="predicted"/>